<keyword evidence="3" id="KW-1185">Reference proteome</keyword>
<name>A0A387H3N0_9ACTN</name>
<reference evidence="2 3" key="1">
    <citation type="submission" date="2018-10" db="EMBL/GenBank/DDBJ databases">
        <title>Relationship between Morphology and Antimicrobial Activity in Streptomyces.</title>
        <authorList>
            <person name="Kang H.J."/>
            <person name="Kim S.B."/>
        </authorList>
    </citation>
    <scope>NUCLEOTIDE SEQUENCE [LARGE SCALE GENOMIC DNA]</scope>
    <source>
        <strain evidence="2 3">BH38</strain>
    </source>
</reference>
<dbReference type="KEGG" id="shun:DWB77_00393"/>
<dbReference type="InterPro" id="IPR011989">
    <property type="entry name" value="ARM-like"/>
</dbReference>
<dbReference type="Gene3D" id="1.25.10.10">
    <property type="entry name" value="Leucine-rich Repeat Variant"/>
    <property type="match status" value="1"/>
</dbReference>
<evidence type="ECO:0008006" key="4">
    <source>
        <dbReference type="Google" id="ProtNLM"/>
    </source>
</evidence>
<dbReference type="AlphaFoldDB" id="A0A387H3N0"/>
<feature type="compositionally biased region" description="Basic residues" evidence="1">
    <location>
        <begin position="39"/>
        <end position="49"/>
    </location>
</feature>
<dbReference type="SUPFAM" id="SSF48371">
    <property type="entry name" value="ARM repeat"/>
    <property type="match status" value="1"/>
</dbReference>
<sequence>MGRACLRLGSRTLRGPVRRPAHRLVPRPGRRTSTASRAPHSRPRGRRRSSGAYGCLRQVGGPRRALASATAGRHPTWLCVRRLCSPITPRSLRRATSRRVARSPARARTVPSLARVKTQLIHDGNVEVRRSLAANPQLTAYNVAVLAKDSSADVRSAVVLRTSTRSSVPRCATASTRHRYRRALPWAVALHGDPDAMRRLAPSTHPLIRRSVARARRLQPDVVKRLAQDEDRTVRLFLAEPCDDAPAELLLEVRRWWDGRFSACGLTAYLVDLGGPGWRVPPPRQAPR</sequence>
<evidence type="ECO:0000313" key="2">
    <source>
        <dbReference type="EMBL" id="AYG78286.1"/>
    </source>
</evidence>
<evidence type="ECO:0000256" key="1">
    <source>
        <dbReference type="SAM" id="MobiDB-lite"/>
    </source>
</evidence>
<evidence type="ECO:0000313" key="3">
    <source>
        <dbReference type="Proteomes" id="UP000271554"/>
    </source>
</evidence>
<dbReference type="InterPro" id="IPR016024">
    <property type="entry name" value="ARM-type_fold"/>
</dbReference>
<dbReference type="EMBL" id="CP032698">
    <property type="protein sequence ID" value="AYG78286.1"/>
    <property type="molecule type" value="Genomic_DNA"/>
</dbReference>
<dbReference type="Proteomes" id="UP000271554">
    <property type="component" value="Chromosome"/>
</dbReference>
<feature type="region of interest" description="Disordered" evidence="1">
    <location>
        <begin position="1"/>
        <end position="56"/>
    </location>
</feature>
<gene>
    <name evidence="2" type="ORF">DWB77_00393</name>
</gene>
<accession>A0A387H3N0</accession>
<feature type="compositionally biased region" description="Basic residues" evidence="1">
    <location>
        <begin position="16"/>
        <end position="30"/>
    </location>
</feature>
<protein>
    <recommendedName>
        <fullName evidence="4">Leucine rich repeat variant</fullName>
    </recommendedName>
</protein>
<proteinExistence type="predicted"/>
<organism evidence="2 3">
    <name type="scientific">Streptomyces hundungensis</name>
    <dbReference type="NCBI Taxonomy" id="1077946"/>
    <lineage>
        <taxon>Bacteria</taxon>
        <taxon>Bacillati</taxon>
        <taxon>Actinomycetota</taxon>
        <taxon>Actinomycetes</taxon>
        <taxon>Kitasatosporales</taxon>
        <taxon>Streptomycetaceae</taxon>
        <taxon>Streptomyces</taxon>
    </lineage>
</organism>